<feature type="region of interest" description="Disordered" evidence="8">
    <location>
        <begin position="449"/>
        <end position="497"/>
    </location>
</feature>
<reference evidence="9 10" key="1">
    <citation type="journal article" date="2019" name="Genome Biol. Evol.">
        <title>Whole-Genome Sequencing of the Giant Devil Catfish, Bagarius yarrelli.</title>
        <authorList>
            <person name="Jiang W."/>
            <person name="Lv Y."/>
            <person name="Cheng L."/>
            <person name="Yang K."/>
            <person name="Chao B."/>
            <person name="Wang X."/>
            <person name="Li Y."/>
            <person name="Pan X."/>
            <person name="You X."/>
            <person name="Zhang Y."/>
            <person name="Yang J."/>
            <person name="Li J."/>
            <person name="Zhang X."/>
            <person name="Liu S."/>
            <person name="Sun C."/>
            <person name="Yang J."/>
            <person name="Shi Q."/>
        </authorList>
    </citation>
    <scope>NUCLEOTIDE SEQUENCE [LARGE SCALE GENOMIC DNA]</scope>
    <source>
        <strain evidence="9">JWS20170419001</strain>
        <tissue evidence="9">Muscle</tissue>
    </source>
</reference>
<comment type="caution">
    <text evidence="9">The sequence shown here is derived from an EMBL/GenBank/DDBJ whole genome shotgun (WGS) entry which is preliminary data.</text>
</comment>
<keyword evidence="3" id="KW-1003">Cell membrane</keyword>
<feature type="coiled-coil region" evidence="7">
    <location>
        <begin position="334"/>
        <end position="361"/>
    </location>
</feature>
<feature type="compositionally biased region" description="Acidic residues" evidence="8">
    <location>
        <begin position="466"/>
        <end position="497"/>
    </location>
</feature>
<evidence type="ECO:0000256" key="2">
    <source>
        <dbReference type="ARBA" id="ARBA00004496"/>
    </source>
</evidence>
<proteinExistence type="predicted"/>
<dbReference type="EMBL" id="VCAZ01000001">
    <property type="protein sequence ID" value="TSK13208.1"/>
    <property type="molecule type" value="Genomic_DNA"/>
</dbReference>
<evidence type="ECO:0000256" key="3">
    <source>
        <dbReference type="ARBA" id="ARBA00022475"/>
    </source>
</evidence>
<keyword evidence="5" id="KW-0597">Phosphoprotein</keyword>
<comment type="subcellular location">
    <subcellularLocation>
        <location evidence="1">Cell membrane</location>
    </subcellularLocation>
    <subcellularLocation>
        <location evidence="2">Cytoplasm</location>
    </subcellularLocation>
</comment>
<evidence type="ECO:0000256" key="7">
    <source>
        <dbReference type="SAM" id="Coils"/>
    </source>
</evidence>
<feature type="coiled-coil region" evidence="7">
    <location>
        <begin position="69"/>
        <end position="152"/>
    </location>
</feature>
<dbReference type="PANTHER" id="PTHR45161:SF1">
    <property type="entry name" value="CYTOSKELETON-ASSOCIATED PROTEIN 4"/>
    <property type="match status" value="1"/>
</dbReference>
<feature type="compositionally biased region" description="Low complexity" evidence="8">
    <location>
        <begin position="1"/>
        <end position="16"/>
    </location>
</feature>
<dbReference type="Proteomes" id="UP000319801">
    <property type="component" value="Unassembled WGS sequence"/>
</dbReference>
<sequence length="497" mass="54535">MPSKNKSKNISNSNDKPPQDEPPKKSIKVNKVADSCANSSSSSGKFTKFLSAVSYLVLVSGAAFASFYLQKVLTEVNQIRSESEEALQKNSEVLQKVENALQQINSMKFSLESLEAAAGRTKAELESTNQAIIKGETETRRVEEVLQKLQNEILSDLSEGIREVKQAREHDFSSLEKTLEVRLADLSRSIADSVAEFTGAQEESQAQLSKLKSQLEEHNEPGNLKDELLSITTAVAGLHTANEVTEGNLNVLREQIVSVSSELQTRNKEVASLSEEIESVRSLVQTTAGSLRQDVSASQAIVQAMSDQIQSVSDEQLHTSQSLQNLQTDLKVKLSNTESRADVLEARLKVTEENIDALANSAKEDANRVEAFLSKYDSHENSLAAQSQVAEKARQALREELGELKSSLGELQASIEALADTNSRLEVVEQRMDDAGVDKALEEEALVQTDEVQNDELESDGQKEEVIEDESATEEAVEEVAAEEVVEEELAEEEIVE</sequence>
<accession>A0A556TH91</accession>
<gene>
    <name evidence="9" type="ORF">Baya_0082</name>
</gene>
<evidence type="ECO:0000256" key="6">
    <source>
        <dbReference type="ARBA" id="ARBA00023136"/>
    </source>
</evidence>
<keyword evidence="7" id="KW-0175">Coiled coil</keyword>
<evidence type="ECO:0000256" key="5">
    <source>
        <dbReference type="ARBA" id="ARBA00022553"/>
    </source>
</evidence>
<evidence type="ECO:0000313" key="9">
    <source>
        <dbReference type="EMBL" id="TSK13208.1"/>
    </source>
</evidence>
<protein>
    <submittedName>
        <fullName evidence="9">Cytoskeleton-associated protein 4</fullName>
    </submittedName>
</protein>
<feature type="coiled-coil region" evidence="7">
    <location>
        <begin position="387"/>
        <end position="414"/>
    </location>
</feature>
<organism evidence="9 10">
    <name type="scientific">Bagarius yarrelli</name>
    <name type="common">Goonch</name>
    <name type="synonym">Bagrus yarrelli</name>
    <dbReference type="NCBI Taxonomy" id="175774"/>
    <lineage>
        <taxon>Eukaryota</taxon>
        <taxon>Metazoa</taxon>
        <taxon>Chordata</taxon>
        <taxon>Craniata</taxon>
        <taxon>Vertebrata</taxon>
        <taxon>Euteleostomi</taxon>
        <taxon>Actinopterygii</taxon>
        <taxon>Neopterygii</taxon>
        <taxon>Teleostei</taxon>
        <taxon>Ostariophysi</taxon>
        <taxon>Siluriformes</taxon>
        <taxon>Sisoridae</taxon>
        <taxon>Sisorinae</taxon>
        <taxon>Bagarius</taxon>
    </lineage>
</organism>
<dbReference type="PANTHER" id="PTHR45161">
    <property type="entry name" value="CYTOSKELETON-ASSOCIATED PROTEIN 4"/>
    <property type="match status" value="1"/>
</dbReference>
<evidence type="ECO:0000256" key="4">
    <source>
        <dbReference type="ARBA" id="ARBA00022490"/>
    </source>
</evidence>
<dbReference type="GO" id="GO:0005886">
    <property type="term" value="C:plasma membrane"/>
    <property type="evidence" value="ECO:0007669"/>
    <property type="project" value="UniProtKB-SubCell"/>
</dbReference>
<keyword evidence="10" id="KW-1185">Reference proteome</keyword>
<feature type="region of interest" description="Disordered" evidence="8">
    <location>
        <begin position="1"/>
        <end position="43"/>
    </location>
</feature>
<evidence type="ECO:0000256" key="8">
    <source>
        <dbReference type="SAM" id="MobiDB-lite"/>
    </source>
</evidence>
<evidence type="ECO:0000256" key="1">
    <source>
        <dbReference type="ARBA" id="ARBA00004236"/>
    </source>
</evidence>
<dbReference type="AlphaFoldDB" id="A0A556TH91"/>
<keyword evidence="4" id="KW-0963">Cytoplasm</keyword>
<evidence type="ECO:0000313" key="10">
    <source>
        <dbReference type="Proteomes" id="UP000319801"/>
    </source>
</evidence>
<keyword evidence="6" id="KW-0472">Membrane</keyword>
<dbReference type="OrthoDB" id="9944809at2759"/>
<dbReference type="GO" id="GO:0005737">
    <property type="term" value="C:cytoplasm"/>
    <property type="evidence" value="ECO:0007669"/>
    <property type="project" value="UniProtKB-SubCell"/>
</dbReference>
<name>A0A556TH91_BAGYA</name>